<proteinExistence type="inferred from homology"/>
<comment type="caution">
    <text evidence="8">The sequence shown here is derived from an EMBL/GenBank/DDBJ whole genome shotgun (WGS) entry which is preliminary data.</text>
</comment>
<dbReference type="PANTHER" id="PTHR30624:SF10">
    <property type="entry name" value="CONSERVED PROTEIN"/>
    <property type="match status" value="1"/>
</dbReference>
<dbReference type="InterPro" id="IPR045569">
    <property type="entry name" value="Metalloprtase-TldD/E_C"/>
</dbReference>
<evidence type="ECO:0000259" key="7">
    <source>
        <dbReference type="Pfam" id="PF19290"/>
    </source>
</evidence>
<dbReference type="InterPro" id="IPR051463">
    <property type="entry name" value="Peptidase_U62_metallo"/>
</dbReference>
<name>A0A523UTW3_UNCT6</name>
<dbReference type="Proteomes" id="UP000315525">
    <property type="component" value="Unassembled WGS sequence"/>
</dbReference>
<accession>A0A523UTW3</accession>
<dbReference type="Pfam" id="PF01523">
    <property type="entry name" value="PmbA_TldD_1st"/>
    <property type="match status" value="1"/>
</dbReference>
<sequence>MKDFAKMLAEMLGGKVDYGDARVVESGDESLVVKNGRVESVSSSTDIGFGVRVLVDGCWGFSASSTISKDEAERVVKQAIGIAKASSIVAGEKVKLDATKPAVGKYSSKYEKDPFEVPIAEKIELLLEVDSEIRKEKGIKVSRARMGFERTDKVFASTEGALIEQRFLESGCGISALAVKEGDVQERSYPSSFGGNYANSGYEFILGMDLVGNAPKIAEEAVKLLNAKKCPEKVTTIILESSQLALQIHESIGHPVELDRVLGTEASYAGTSFVTTEKLDKFRYGSDLVNVYADATVEGGLGTFGFDDEGVPGQRIPIIKGGIFSGYLSSRETAPIIGRKSSSAMRADGWDRIPLIRMTNINLEPGEWKLEDLIADTDDGLFLATNKSWSIDDKRLNFQFGTEAAYRIKKGKLGELYKNAVYTGITPEFWASCDAICSEEYWKLWGVPNCGKGQPGQTAHVGHGTAPARFRNVRVGI</sequence>
<dbReference type="InterPro" id="IPR045570">
    <property type="entry name" value="Metalloprtase-TldD/E_cen_dom"/>
</dbReference>
<dbReference type="PANTHER" id="PTHR30624">
    <property type="entry name" value="UNCHARACTERIZED PROTEIN TLDD AND PMBA"/>
    <property type="match status" value="1"/>
</dbReference>
<dbReference type="Pfam" id="PF19290">
    <property type="entry name" value="PmbA_TldD_2nd"/>
    <property type="match status" value="1"/>
</dbReference>
<feature type="domain" description="Metalloprotease TldD/E C-terminal" evidence="6">
    <location>
        <begin position="235"/>
        <end position="474"/>
    </location>
</feature>
<dbReference type="InterPro" id="IPR036059">
    <property type="entry name" value="TldD/PmbA_sf"/>
</dbReference>
<feature type="domain" description="Metalloprotease TldD/E N-terminal" evidence="5">
    <location>
        <begin position="20"/>
        <end position="83"/>
    </location>
</feature>
<evidence type="ECO:0000313" key="8">
    <source>
        <dbReference type="EMBL" id="TET45988.1"/>
    </source>
</evidence>
<dbReference type="GO" id="GO:0006508">
    <property type="term" value="P:proteolysis"/>
    <property type="evidence" value="ECO:0007669"/>
    <property type="project" value="UniProtKB-KW"/>
</dbReference>
<dbReference type="AlphaFoldDB" id="A0A523UTW3"/>
<evidence type="ECO:0000256" key="4">
    <source>
        <dbReference type="ARBA" id="ARBA00023049"/>
    </source>
</evidence>
<evidence type="ECO:0000259" key="6">
    <source>
        <dbReference type="Pfam" id="PF19289"/>
    </source>
</evidence>
<dbReference type="GO" id="GO:0008237">
    <property type="term" value="F:metallopeptidase activity"/>
    <property type="evidence" value="ECO:0007669"/>
    <property type="project" value="UniProtKB-KW"/>
</dbReference>
<feature type="domain" description="Metalloprotease TldD/E central" evidence="7">
    <location>
        <begin position="113"/>
        <end position="226"/>
    </location>
</feature>
<dbReference type="InterPro" id="IPR035068">
    <property type="entry name" value="TldD/PmbA_N"/>
</dbReference>
<dbReference type="SUPFAM" id="SSF111283">
    <property type="entry name" value="Putative modulator of DNA gyrase, PmbA/TldD"/>
    <property type="match status" value="1"/>
</dbReference>
<keyword evidence="3" id="KW-0378">Hydrolase</keyword>
<evidence type="ECO:0000259" key="5">
    <source>
        <dbReference type="Pfam" id="PF01523"/>
    </source>
</evidence>
<keyword evidence="4" id="KW-0482">Metalloprotease</keyword>
<dbReference type="Gene3D" id="3.30.2290.10">
    <property type="entry name" value="PmbA/TldD superfamily"/>
    <property type="match status" value="1"/>
</dbReference>
<keyword evidence="2" id="KW-0645">Protease</keyword>
<comment type="similarity">
    <text evidence="1">Belongs to the peptidase U62 family.</text>
</comment>
<protein>
    <submittedName>
        <fullName evidence="8">TldD/PmbA family protein</fullName>
    </submittedName>
</protein>
<dbReference type="Pfam" id="PF19289">
    <property type="entry name" value="PmbA_TldD_3rd"/>
    <property type="match status" value="1"/>
</dbReference>
<reference evidence="8 9" key="1">
    <citation type="submission" date="2019-03" db="EMBL/GenBank/DDBJ databases">
        <title>Metabolic potential of uncultured bacteria and archaea associated with petroleum seepage in deep-sea sediments.</title>
        <authorList>
            <person name="Dong X."/>
            <person name="Hubert C."/>
        </authorList>
    </citation>
    <scope>NUCLEOTIDE SEQUENCE [LARGE SCALE GENOMIC DNA]</scope>
    <source>
        <strain evidence="8">E44_bin18</strain>
    </source>
</reference>
<evidence type="ECO:0000256" key="2">
    <source>
        <dbReference type="ARBA" id="ARBA00022670"/>
    </source>
</evidence>
<organism evidence="8 9">
    <name type="scientific">candidate division TA06 bacterium</name>
    <dbReference type="NCBI Taxonomy" id="2250710"/>
    <lineage>
        <taxon>Bacteria</taxon>
        <taxon>Bacteria division TA06</taxon>
    </lineage>
</organism>
<evidence type="ECO:0000256" key="1">
    <source>
        <dbReference type="ARBA" id="ARBA00005836"/>
    </source>
</evidence>
<evidence type="ECO:0000256" key="3">
    <source>
        <dbReference type="ARBA" id="ARBA00022801"/>
    </source>
</evidence>
<dbReference type="GO" id="GO:0005829">
    <property type="term" value="C:cytosol"/>
    <property type="evidence" value="ECO:0007669"/>
    <property type="project" value="TreeGrafter"/>
</dbReference>
<dbReference type="InterPro" id="IPR002510">
    <property type="entry name" value="Metalloprtase-TldD/E_N"/>
</dbReference>
<gene>
    <name evidence="8" type="ORF">E3J62_05475</name>
</gene>
<dbReference type="EMBL" id="SOJN01000070">
    <property type="protein sequence ID" value="TET45988.1"/>
    <property type="molecule type" value="Genomic_DNA"/>
</dbReference>
<dbReference type="FunFam" id="3.30.2290.10:FF:000003">
    <property type="entry name" value="Zinc-dependent protease, TldD/PmbA family"/>
    <property type="match status" value="1"/>
</dbReference>
<evidence type="ECO:0000313" key="9">
    <source>
        <dbReference type="Proteomes" id="UP000315525"/>
    </source>
</evidence>